<dbReference type="AlphaFoldDB" id="A0A246KYG2"/>
<comment type="caution">
    <text evidence="1">The sequence shown here is derived from an EMBL/GenBank/DDBJ whole genome shotgun (WGS) entry which is preliminary data.</text>
</comment>
<evidence type="ECO:0000313" key="2">
    <source>
        <dbReference type="Proteomes" id="UP000197904"/>
    </source>
</evidence>
<dbReference type="Proteomes" id="UP000197904">
    <property type="component" value="Unassembled WGS sequence"/>
</dbReference>
<evidence type="ECO:0000313" key="1">
    <source>
        <dbReference type="EMBL" id="OWR33598.1"/>
    </source>
</evidence>
<organism evidence="1 2">
    <name type="scientific">Stenotrophomonas pavanii</name>
    <dbReference type="NCBI Taxonomy" id="487698"/>
    <lineage>
        <taxon>Bacteria</taxon>
        <taxon>Pseudomonadati</taxon>
        <taxon>Pseudomonadota</taxon>
        <taxon>Gammaproteobacteria</taxon>
        <taxon>Lysobacterales</taxon>
        <taxon>Lysobacteraceae</taxon>
        <taxon>Stenotrophomonas</taxon>
    </lineage>
</organism>
<name>A0A246KYG2_9GAMM</name>
<protein>
    <submittedName>
        <fullName evidence="1">Uncharacterized protein</fullName>
    </submittedName>
</protein>
<sequence>MLSACTTTTAAHRLGSVKTVSDHTLQLCFDPQAVPPVAGQQVQLVRRQQFGNPKFPPTFRERPVGTARIDADVAGRCVAATLVEGKARRFDEVYPLSADRKPH</sequence>
<accession>A0A246KYG2</accession>
<reference evidence="1 2" key="1">
    <citation type="submission" date="2017-06" db="EMBL/GenBank/DDBJ databases">
        <authorList>
            <person name="Kim H.J."/>
            <person name="Triplett B.A."/>
        </authorList>
    </citation>
    <scope>NUCLEOTIDE SEQUENCE [LARGE SCALE GENOMIC DNA]</scope>
    <source>
        <strain evidence="1 2">S18795</strain>
    </source>
</reference>
<proteinExistence type="predicted"/>
<gene>
    <name evidence="1" type="ORF">CEE55_11130</name>
</gene>
<dbReference type="EMBL" id="NIXP01000076">
    <property type="protein sequence ID" value="OWR33598.1"/>
    <property type="molecule type" value="Genomic_DNA"/>
</dbReference>